<dbReference type="InParanoid" id="A0A067MIQ2"/>
<sequence length="97" mass="10904">MCFTAVLFTSMICGWHNTAYGPENSGVRCKLARFCGCRMALHNRDAARRTGALLDSRRAREWRRGRCNTSAGLLSLVCRARERRGDSEVLLLRVATV</sequence>
<name>A0A067MIQ2_BOTB1</name>
<protein>
    <recommendedName>
        <fullName evidence="4">Secreted protein</fullName>
    </recommendedName>
</protein>
<feature type="chain" id="PRO_5001641311" description="Secreted protein" evidence="1">
    <location>
        <begin position="20"/>
        <end position="97"/>
    </location>
</feature>
<organism evidence="2 3">
    <name type="scientific">Botryobasidium botryosum (strain FD-172 SS1)</name>
    <dbReference type="NCBI Taxonomy" id="930990"/>
    <lineage>
        <taxon>Eukaryota</taxon>
        <taxon>Fungi</taxon>
        <taxon>Dikarya</taxon>
        <taxon>Basidiomycota</taxon>
        <taxon>Agaricomycotina</taxon>
        <taxon>Agaricomycetes</taxon>
        <taxon>Cantharellales</taxon>
        <taxon>Botryobasidiaceae</taxon>
        <taxon>Botryobasidium</taxon>
    </lineage>
</organism>
<keyword evidence="3" id="KW-1185">Reference proteome</keyword>
<evidence type="ECO:0000313" key="3">
    <source>
        <dbReference type="Proteomes" id="UP000027195"/>
    </source>
</evidence>
<dbReference type="AlphaFoldDB" id="A0A067MIQ2"/>
<reference evidence="3" key="1">
    <citation type="journal article" date="2014" name="Proc. Natl. Acad. Sci. U.S.A.">
        <title>Extensive sampling of basidiomycete genomes demonstrates inadequacy of the white-rot/brown-rot paradigm for wood decay fungi.</title>
        <authorList>
            <person name="Riley R."/>
            <person name="Salamov A.A."/>
            <person name="Brown D.W."/>
            <person name="Nagy L.G."/>
            <person name="Floudas D."/>
            <person name="Held B.W."/>
            <person name="Levasseur A."/>
            <person name="Lombard V."/>
            <person name="Morin E."/>
            <person name="Otillar R."/>
            <person name="Lindquist E.A."/>
            <person name="Sun H."/>
            <person name="LaButti K.M."/>
            <person name="Schmutz J."/>
            <person name="Jabbour D."/>
            <person name="Luo H."/>
            <person name="Baker S.E."/>
            <person name="Pisabarro A.G."/>
            <person name="Walton J.D."/>
            <person name="Blanchette R.A."/>
            <person name="Henrissat B."/>
            <person name="Martin F."/>
            <person name="Cullen D."/>
            <person name="Hibbett D.S."/>
            <person name="Grigoriev I.V."/>
        </authorList>
    </citation>
    <scope>NUCLEOTIDE SEQUENCE [LARGE SCALE GENOMIC DNA]</scope>
    <source>
        <strain evidence="3">FD-172 SS1</strain>
    </source>
</reference>
<feature type="signal peptide" evidence="1">
    <location>
        <begin position="1"/>
        <end position="19"/>
    </location>
</feature>
<evidence type="ECO:0000256" key="1">
    <source>
        <dbReference type="SAM" id="SignalP"/>
    </source>
</evidence>
<evidence type="ECO:0000313" key="2">
    <source>
        <dbReference type="EMBL" id="KDQ11436.1"/>
    </source>
</evidence>
<dbReference type="EMBL" id="KL198058">
    <property type="protein sequence ID" value="KDQ11436.1"/>
    <property type="molecule type" value="Genomic_DNA"/>
</dbReference>
<dbReference type="HOGENOM" id="CLU_2346415_0_0_1"/>
<evidence type="ECO:0008006" key="4">
    <source>
        <dbReference type="Google" id="ProtNLM"/>
    </source>
</evidence>
<accession>A0A067MIQ2</accession>
<keyword evidence="1" id="KW-0732">Signal</keyword>
<gene>
    <name evidence="2" type="ORF">BOTBODRAFT_455281</name>
</gene>
<dbReference type="Proteomes" id="UP000027195">
    <property type="component" value="Unassembled WGS sequence"/>
</dbReference>
<proteinExistence type="predicted"/>